<protein>
    <recommendedName>
        <fullName evidence="4">Nucleotide exchange factor GrpE</fullName>
    </recommendedName>
</protein>
<evidence type="ECO:0000313" key="1">
    <source>
        <dbReference type="EMBL" id="GBO94361.1"/>
    </source>
</evidence>
<dbReference type="RefSeq" id="WP_116270645.1">
    <property type="nucleotide sequence ID" value="NZ_BGZJ01000002.1"/>
</dbReference>
<dbReference type="EMBL" id="BGZJ01000002">
    <property type="protein sequence ID" value="GBO94910.1"/>
    <property type="molecule type" value="Genomic_DNA"/>
</dbReference>
<accession>A0A401LIY8</accession>
<dbReference type="Proteomes" id="UP000266091">
    <property type="component" value="Unassembled WGS sequence"/>
</dbReference>
<reference evidence="1 3" key="1">
    <citation type="journal article" date="2018" name="Int. J. Syst. Evol. Microbiol.">
        <title>Mesosutterella multiformis gen. nov., sp. nov., a member of the family Sutterellaceae and Sutterella megalosphaeroides sp. nov., isolated from human faeces.</title>
        <authorList>
            <person name="Sakamoto M."/>
            <person name="Ikeyama N."/>
            <person name="Kunihiro T."/>
            <person name="Iino T."/>
            <person name="Yuki M."/>
            <person name="Ohkuma M."/>
        </authorList>
    </citation>
    <scope>NUCLEOTIDE SEQUENCE [LARGE SCALE GENOMIC DNA]</scope>
    <source>
        <strain evidence="1 3">4NBBH2</strain>
    </source>
</reference>
<dbReference type="OrthoDB" id="8480692at2"/>
<reference evidence="1" key="2">
    <citation type="journal article" date="2019" name="Microbiol. Resour. Announc.">
        <title>Draft Genome Sequence of Mesosutterella multiformis JCM 32464T, a Member of the Family Sutterellaceae, Isolated from Human Feces.</title>
        <authorList>
            <person name="Ikeyama N."/>
            <person name="Ohkuma M."/>
            <person name="Sakamoto M."/>
        </authorList>
    </citation>
    <scope>NUCLEOTIDE SEQUENCE</scope>
    <source>
        <strain evidence="1">4NBBH2</strain>
    </source>
</reference>
<evidence type="ECO:0000313" key="3">
    <source>
        <dbReference type="Proteomes" id="UP000266091"/>
    </source>
</evidence>
<gene>
    <name evidence="1" type="ORF">MESMUL_17150</name>
    <name evidence="2" type="ORF">MESMUL_22640</name>
</gene>
<proteinExistence type="predicted"/>
<evidence type="ECO:0000313" key="2">
    <source>
        <dbReference type="EMBL" id="GBO94910.1"/>
    </source>
</evidence>
<organism evidence="1 3">
    <name type="scientific">Mesosutterella multiformis</name>
    <dbReference type="NCBI Taxonomy" id="2259133"/>
    <lineage>
        <taxon>Bacteria</taxon>
        <taxon>Pseudomonadati</taxon>
        <taxon>Pseudomonadota</taxon>
        <taxon>Betaproteobacteria</taxon>
        <taxon>Burkholderiales</taxon>
        <taxon>Sutterellaceae</taxon>
        <taxon>Mesosutterella</taxon>
    </lineage>
</organism>
<evidence type="ECO:0008006" key="4">
    <source>
        <dbReference type="Google" id="ProtNLM"/>
    </source>
</evidence>
<name>A0A388SG27_9BURK</name>
<dbReference type="AlphaFoldDB" id="A0A388SG27"/>
<sequence>MPSEQQLTKAIINMAVEAWHFKEAFEQMIAKAKPEDQVRYRNQLKWSLQRTKEALATAGLHVADIPEGMPFNPSLKITAVNMDEFEPGDDIVIEQVLEPTILTADNRIAHIGSATLATAAEFNATSEPA</sequence>
<keyword evidence="3" id="KW-1185">Reference proteome</keyword>
<comment type="caution">
    <text evidence="1">The sequence shown here is derived from an EMBL/GenBank/DDBJ whole genome shotgun (WGS) entry which is preliminary data.</text>
</comment>
<accession>A0A388SG27</accession>
<dbReference type="EMBL" id="BGZJ01000002">
    <property type="protein sequence ID" value="GBO94361.1"/>
    <property type="molecule type" value="Genomic_DNA"/>
</dbReference>